<dbReference type="Proteomes" id="UP000076276">
    <property type="component" value="Unassembled WGS sequence"/>
</dbReference>
<evidence type="ECO:0000313" key="1">
    <source>
        <dbReference type="EMBL" id="KYQ72373.1"/>
    </source>
</evidence>
<gene>
    <name evidence="1" type="ORF">AZH43_10575</name>
</gene>
<evidence type="ECO:0000313" key="2">
    <source>
        <dbReference type="Proteomes" id="UP000076276"/>
    </source>
</evidence>
<dbReference type="InterPro" id="IPR003749">
    <property type="entry name" value="ThiS/MoaD-like"/>
</dbReference>
<name>A0A151Y2W5_9GAMM</name>
<dbReference type="CDD" id="cd17040">
    <property type="entry name" value="Ubl_MoaD_like"/>
    <property type="match status" value="1"/>
</dbReference>
<dbReference type="Pfam" id="PF02597">
    <property type="entry name" value="ThiS"/>
    <property type="match status" value="1"/>
</dbReference>
<dbReference type="EMBL" id="LUAW01000016">
    <property type="protein sequence ID" value="KYQ72373.1"/>
    <property type="molecule type" value="Genomic_DNA"/>
</dbReference>
<keyword evidence="2" id="KW-1185">Reference proteome</keyword>
<proteinExistence type="predicted"/>
<dbReference type="InterPro" id="IPR016155">
    <property type="entry name" value="Mopterin_synth/thiamin_S_b"/>
</dbReference>
<dbReference type="OrthoDB" id="6702804at2"/>
<dbReference type="SUPFAM" id="SSF54285">
    <property type="entry name" value="MoaD/ThiS"/>
    <property type="match status" value="1"/>
</dbReference>
<comment type="caution">
    <text evidence="1">The sequence shown here is derived from an EMBL/GenBank/DDBJ whole genome shotgun (WGS) entry which is preliminary data.</text>
</comment>
<accession>A0A151Y2W5</accession>
<dbReference type="AlphaFoldDB" id="A0A151Y2W5"/>
<dbReference type="InterPro" id="IPR012675">
    <property type="entry name" value="Beta-grasp_dom_sf"/>
</dbReference>
<dbReference type="RefSeq" id="WP_067668247.1">
    <property type="nucleotide sequence ID" value="NZ_CBCSIK010000010.1"/>
</dbReference>
<protein>
    <submittedName>
        <fullName evidence="1">Molybdopterin synthase sulfur carrier subunit</fullName>
    </submittedName>
</protein>
<reference evidence="1 2" key="1">
    <citation type="submission" date="2016-03" db="EMBL/GenBank/DDBJ databases">
        <title>Acinetobacter genomospecies 28 strain ANC 4149.</title>
        <authorList>
            <person name="Radolfova-Krizova L."/>
            <person name="Nemec A."/>
        </authorList>
    </citation>
    <scope>NUCLEOTIDE SEQUENCE [LARGE SCALE GENOMIC DNA]</scope>
    <source>
        <strain evidence="1 2">ANC 4149</strain>
    </source>
</reference>
<sequence>MSHVMTQMMNIKIDAFGAIQRLLPEDLNLQCSAGSTVADVLENVARAHPEAAILLERCACAIGEDIISRHTRLNQDSHLVLLSPVAGG</sequence>
<dbReference type="Gene3D" id="3.10.20.30">
    <property type="match status" value="1"/>
</dbReference>
<dbReference type="STRING" id="1806892.AZH43_10575"/>
<organism evidence="1 2">
    <name type="scientific">Acinetobacter pragensis</name>
    <dbReference type="NCBI Taxonomy" id="1806892"/>
    <lineage>
        <taxon>Bacteria</taxon>
        <taxon>Pseudomonadati</taxon>
        <taxon>Pseudomonadota</taxon>
        <taxon>Gammaproteobacteria</taxon>
        <taxon>Moraxellales</taxon>
        <taxon>Moraxellaceae</taxon>
        <taxon>Acinetobacter</taxon>
    </lineage>
</organism>